<protein>
    <submittedName>
        <fullName evidence="6">FAD-dependent oxidoreductase</fullName>
    </submittedName>
</protein>
<dbReference type="InterPro" id="IPR036188">
    <property type="entry name" value="FAD/NAD-bd_sf"/>
</dbReference>
<comment type="caution">
    <text evidence="6">The sequence shown here is derived from an EMBL/GenBank/DDBJ whole genome shotgun (WGS) entry which is preliminary data.</text>
</comment>
<dbReference type="Pfam" id="PF07992">
    <property type="entry name" value="Pyr_redox_2"/>
    <property type="match status" value="1"/>
</dbReference>
<evidence type="ECO:0000259" key="4">
    <source>
        <dbReference type="Pfam" id="PF07992"/>
    </source>
</evidence>
<dbReference type="InterPro" id="IPR016156">
    <property type="entry name" value="FAD/NAD-linked_Rdtase_dimer_sf"/>
</dbReference>
<keyword evidence="2" id="KW-0285">Flavoprotein</keyword>
<dbReference type="PANTHER" id="PTHR43429:SF3">
    <property type="entry name" value="NITRITE REDUCTASE [NAD(P)H]"/>
    <property type="match status" value="1"/>
</dbReference>
<keyword evidence="7" id="KW-1185">Reference proteome</keyword>
<dbReference type="PANTHER" id="PTHR43429">
    <property type="entry name" value="PYRIDINE NUCLEOTIDE-DISULFIDE OXIDOREDUCTASE DOMAIN-CONTAINING"/>
    <property type="match status" value="1"/>
</dbReference>
<proteinExistence type="predicted"/>
<dbReference type="RefSeq" id="WP_158424824.1">
    <property type="nucleotide sequence ID" value="NZ_JAOQJQ010000002.1"/>
</dbReference>
<dbReference type="SUPFAM" id="SSF51905">
    <property type="entry name" value="FAD/NAD(P)-binding domain"/>
    <property type="match status" value="1"/>
</dbReference>
<dbReference type="InterPro" id="IPR041575">
    <property type="entry name" value="Rubredoxin_C"/>
</dbReference>
<dbReference type="Pfam" id="PF18267">
    <property type="entry name" value="Rubredoxin_C"/>
    <property type="match status" value="1"/>
</dbReference>
<dbReference type="Proteomes" id="UP001652442">
    <property type="component" value="Unassembled WGS sequence"/>
</dbReference>
<feature type="domain" description="NADH-rubredoxin oxidoreductase C-terminal" evidence="5">
    <location>
        <begin position="317"/>
        <end position="380"/>
    </location>
</feature>
<name>A0ABT2TKD2_9FIRM</name>
<feature type="domain" description="FAD/NAD(P)-binding" evidence="4">
    <location>
        <begin position="3"/>
        <end position="292"/>
    </location>
</feature>
<evidence type="ECO:0000256" key="1">
    <source>
        <dbReference type="ARBA" id="ARBA00001974"/>
    </source>
</evidence>
<organism evidence="6 7">
    <name type="scientific">Brotonthovivens ammoniilytica</name>
    <dbReference type="NCBI Taxonomy" id="2981725"/>
    <lineage>
        <taxon>Bacteria</taxon>
        <taxon>Bacillati</taxon>
        <taxon>Bacillota</taxon>
        <taxon>Clostridia</taxon>
        <taxon>Lachnospirales</taxon>
        <taxon>Lachnospiraceae</taxon>
        <taxon>Brotonthovivens</taxon>
    </lineage>
</organism>
<evidence type="ECO:0000256" key="2">
    <source>
        <dbReference type="ARBA" id="ARBA00022630"/>
    </source>
</evidence>
<dbReference type="InterPro" id="IPR023753">
    <property type="entry name" value="FAD/NAD-binding_dom"/>
</dbReference>
<evidence type="ECO:0000256" key="3">
    <source>
        <dbReference type="ARBA" id="ARBA00022827"/>
    </source>
</evidence>
<gene>
    <name evidence="6" type="ORF">OCV88_07015</name>
</gene>
<dbReference type="PRINTS" id="PR00368">
    <property type="entry name" value="FADPNR"/>
</dbReference>
<evidence type="ECO:0000313" key="7">
    <source>
        <dbReference type="Proteomes" id="UP001652442"/>
    </source>
</evidence>
<dbReference type="InterPro" id="IPR050260">
    <property type="entry name" value="FAD-bd_OxRdtase"/>
</dbReference>
<dbReference type="Gene3D" id="3.50.50.60">
    <property type="entry name" value="FAD/NAD(P)-binding domain"/>
    <property type="match status" value="2"/>
</dbReference>
<reference evidence="6 7" key="1">
    <citation type="journal article" date="2021" name="ISME Commun">
        <title>Automated analysis of genomic sequences facilitates high-throughput and comprehensive description of bacteria.</title>
        <authorList>
            <person name="Hitch T.C.A."/>
        </authorList>
    </citation>
    <scope>NUCLEOTIDE SEQUENCE [LARGE SCALE GENOMIC DNA]</scope>
    <source>
        <strain evidence="6 7">Sanger_109</strain>
    </source>
</reference>
<dbReference type="EMBL" id="JAOQJQ010000002">
    <property type="protein sequence ID" value="MCU6762092.1"/>
    <property type="molecule type" value="Genomic_DNA"/>
</dbReference>
<sequence length="408" mass="45404">MKRYVVLGASAAGISGADMLRKLDKEAEILLISEETEIYSKCIMHYYMSGDKTKEQISFINKTFLKDNRICWKKGKRAVKINCTEKKVFLEDGEGVSYDKLLIATGSRGYLPPVKGLDNAENVCAFHTLGDCEIVLKKACTARNIVILGAGLVGVDAAYGLLHLKKRITMLDVNSHMMAVQLDQRAADIYEKEFDKRGVHQIYNTGIKEALKDDDGRIRELILTDGKTLPCDLLIIAAGTRANTELLEQTDLKRDQYGLLINEYSQTSDRSVYGAGDITGKNMVWPSAAKEAMTAAYHMTGTKFPMTDFFKGKATIHTFNIPTMAYGLPKAPDDSYTVEIKEKENGSYQKVIHKEGKIFGMILQGDLYFAGILNQLISTKADIRKLDKPVLELEYGDLIGSSREVGHI</sequence>
<evidence type="ECO:0000259" key="5">
    <source>
        <dbReference type="Pfam" id="PF18267"/>
    </source>
</evidence>
<comment type="cofactor">
    <cofactor evidence="1">
        <name>FAD</name>
        <dbReference type="ChEBI" id="CHEBI:57692"/>
    </cofactor>
</comment>
<keyword evidence="3" id="KW-0274">FAD</keyword>
<accession>A0ABT2TKD2</accession>
<dbReference type="PRINTS" id="PR00411">
    <property type="entry name" value="PNDRDTASEI"/>
</dbReference>
<dbReference type="Gene3D" id="3.30.390.30">
    <property type="match status" value="1"/>
</dbReference>
<evidence type="ECO:0000313" key="6">
    <source>
        <dbReference type="EMBL" id="MCU6762092.1"/>
    </source>
</evidence>